<evidence type="ECO:0000256" key="2">
    <source>
        <dbReference type="ARBA" id="ARBA00023043"/>
    </source>
</evidence>
<dbReference type="Gene3D" id="3.10.28.10">
    <property type="entry name" value="Homing endonucleases"/>
    <property type="match status" value="1"/>
</dbReference>
<comment type="caution">
    <text evidence="5">The sequence shown here is derived from an EMBL/GenBank/DDBJ whole genome shotgun (WGS) entry which is preliminary data.</text>
</comment>
<feature type="compositionally biased region" description="Basic and acidic residues" evidence="4">
    <location>
        <begin position="399"/>
        <end position="410"/>
    </location>
</feature>
<dbReference type="Proteomes" id="UP001642464">
    <property type="component" value="Unassembled WGS sequence"/>
</dbReference>
<sequence length="1688" mass="189474">MTLTFQLFKSFNMSILFRTFANALPPGGYQCRFLVIGPHRWQRLCDRLEQLQSRLRCPRLETFSVNGETFTLPLPAVAPPVAPPAWEELEYLAGFFDGDGSVSLDRGQFTLQVDQNIDSAKVLLKYRLLLGGGIYRSASATGCQKAVLKWRIFGAAARQAASWLSSVPSMKQAQLELAIAGPVNRTHRDEVGQELRKLKRRDHVPARFHCSWSYFAGFFDADGYIKVCAECCRLSLVIEQVNPYALECLLEFLHEEGLVWNLRKYGNFFRLMCSDSHTSKATLEYLLYHGLHVKKDQGHLALALSALNHLDVREALSKLSGHQSRYRRLDNQGALRAKEIKRLQSKLRGARSWSKDLEEQVHQLRQEHAQHKLVCKATALRADIRQLLSEGATIVTKLARERRMKQKENPEPTAEWGKPPPKPAHQSKESNTGRRAGLDRKYVKALEPSLQHRLQESREAWGSMRQRARLARLPVVHEPEPEEPAKQPHAVAEAPPPAPAPAHALAEPAPAEPEAPEKDRAVDLFRSFLSHGRDAQNWRKNDLRLINNFVVPWLFGGDARIDWAHPVLALDQLEELTREAPEQLKLLGPAPKKSVQAPYAPVAAPTAPTTPNTMTPGSTPHARPPRPPRPQSPLEEGAPPAQPVARRCGTGDLPRRSKAPEENPRGARSASPARVCSHQEAIRARREALEQARQDSLKKALAKKEFGHREEEIAALEAQMGTASTYAAAGLKKRLQTLKAAALREDRAAQARAAAARAAVNGGELRVTCCTILGDRLKIQEELQELCRGAANGDFIHLAAPEAPVEVPVEVPVLPVAPAPLPLTTLVPAPVPMPVGPVRPVSENAGFQWQASSEKLLYSRSTKPQLTNEVNFDDWMPPNLDEHVTLRLHHALQTGYLSKEEQQPLWKSLQQLVDHQPEEQRLVIQKFLGPTYDDFREIVNKPMWLLRCIEHCRRSSARSERVTATVNNERLWAALDGHGLGESDLTEECWNTFGLFPPPLQETVLEAVRQSLLLKTEKNPSRFFTELCVNEEAVYNLEARRGDADEAVQVQPAQGTWESFSDSRYHELLRQLLLNTRNAEHQVLQVLSEDLPGSSGLLQVHLATQDARREGSAELLSLLHAAAANGLARLCARLIAEGFDVNERTGHQLFSPLHLAASNGVLAATELLLAKGAQAWLLDDSGKTPLYHVVTTLPEAKASEQQLLLRIAQQLVLGMLQASEMDELLVESALEILQQSELTWLLQLHHRLRNLQRKNQQIFTPPKLAELGRMRYETLNMLLAFFDGPEKCRLTVPDEALALEFSAVMSSEFIQEQEQLRKKVNAMAKVLDLSRPLIAMLSALPFKAAEHAMNCFQIEERAPCVYAALLPDNDKEESDPGEEEVRTLNLSGDVKRTVGILHKWENERGFGFIHDENDTSDPPLDIFVHRTNLMGCAPGYPVDLQEGRRICYIPGFQDGRTRAMSAAMIDEDFNVDPVHLRRPRKAKAAEQSKERKIAKLKEAIEREEHPLSKSFMQFLATAEMQEVIQEKRQEGEAWLRCLGLLRQPPGGKRDDILWRKEIDRRVDIFLDLKTSPLTKKDIDYRCKRILTEFCMRSSAVRVSEALAMVEKSTSGKRREEVRSWPAYVATLLRRFDPEMTAQMEKKPKEKAEPKKEKETNESPGREEEKDSGSSSEPPEASTAPAGAAFAFQ</sequence>
<keyword evidence="2 3" id="KW-0040">ANK repeat</keyword>
<dbReference type="Gene3D" id="2.40.50.140">
    <property type="entry name" value="Nucleic acid-binding proteins"/>
    <property type="match status" value="1"/>
</dbReference>
<dbReference type="SMART" id="SM00248">
    <property type="entry name" value="ANK"/>
    <property type="match status" value="2"/>
</dbReference>
<name>A0ABP0K3S7_9DINO</name>
<dbReference type="InterPro" id="IPR027434">
    <property type="entry name" value="Homing_endonucl"/>
</dbReference>
<feature type="compositionally biased region" description="Basic and acidic residues" evidence="4">
    <location>
        <begin position="1634"/>
        <end position="1667"/>
    </location>
</feature>
<dbReference type="InterPro" id="IPR002110">
    <property type="entry name" value="Ankyrin_rpt"/>
</dbReference>
<dbReference type="InterPro" id="IPR051637">
    <property type="entry name" value="Ank_repeat_dom-contain_49"/>
</dbReference>
<feature type="compositionally biased region" description="Basic and acidic residues" evidence="4">
    <location>
        <begin position="653"/>
        <end position="665"/>
    </location>
</feature>
<dbReference type="PROSITE" id="PS50088">
    <property type="entry name" value="ANK_REPEAT"/>
    <property type="match status" value="1"/>
</dbReference>
<dbReference type="SUPFAM" id="SSF55608">
    <property type="entry name" value="Homing endonucleases"/>
    <property type="match status" value="2"/>
</dbReference>
<feature type="repeat" description="ANK" evidence="3">
    <location>
        <begin position="1148"/>
        <end position="1180"/>
    </location>
</feature>
<feature type="compositionally biased region" description="Low complexity" evidence="4">
    <location>
        <begin position="597"/>
        <end position="616"/>
    </location>
</feature>
<evidence type="ECO:0000256" key="4">
    <source>
        <dbReference type="SAM" id="MobiDB-lite"/>
    </source>
</evidence>
<dbReference type="PROSITE" id="PS50297">
    <property type="entry name" value="ANK_REP_REGION"/>
    <property type="match status" value="1"/>
</dbReference>
<dbReference type="Gene3D" id="1.25.40.20">
    <property type="entry name" value="Ankyrin repeat-containing domain"/>
    <property type="match status" value="1"/>
</dbReference>
<feature type="region of interest" description="Disordered" evidence="4">
    <location>
        <begin position="399"/>
        <end position="439"/>
    </location>
</feature>
<organism evidence="5 6">
    <name type="scientific">Durusdinium trenchii</name>
    <dbReference type="NCBI Taxonomy" id="1381693"/>
    <lineage>
        <taxon>Eukaryota</taxon>
        <taxon>Sar</taxon>
        <taxon>Alveolata</taxon>
        <taxon>Dinophyceae</taxon>
        <taxon>Suessiales</taxon>
        <taxon>Symbiodiniaceae</taxon>
        <taxon>Durusdinium</taxon>
    </lineage>
</organism>
<accession>A0ABP0K3S7</accession>
<evidence type="ECO:0000313" key="5">
    <source>
        <dbReference type="EMBL" id="CAK9020928.1"/>
    </source>
</evidence>
<dbReference type="InterPro" id="IPR012340">
    <property type="entry name" value="NA-bd_OB-fold"/>
</dbReference>
<dbReference type="EMBL" id="CAXAMM010009624">
    <property type="protein sequence ID" value="CAK9020928.1"/>
    <property type="molecule type" value="Genomic_DNA"/>
</dbReference>
<keyword evidence="6" id="KW-1185">Reference proteome</keyword>
<feature type="compositionally biased region" description="Basic and acidic residues" evidence="4">
    <location>
        <begin position="426"/>
        <end position="439"/>
    </location>
</feature>
<feature type="region of interest" description="Disordered" evidence="4">
    <location>
        <begin position="587"/>
        <end position="681"/>
    </location>
</feature>
<dbReference type="SUPFAM" id="SSF50249">
    <property type="entry name" value="Nucleic acid-binding proteins"/>
    <property type="match status" value="1"/>
</dbReference>
<dbReference type="InterPro" id="IPR036770">
    <property type="entry name" value="Ankyrin_rpt-contain_sf"/>
</dbReference>
<dbReference type="SUPFAM" id="SSF48403">
    <property type="entry name" value="Ankyrin repeat"/>
    <property type="match status" value="1"/>
</dbReference>
<reference evidence="5 6" key="1">
    <citation type="submission" date="2024-02" db="EMBL/GenBank/DDBJ databases">
        <authorList>
            <person name="Chen Y."/>
            <person name="Shah S."/>
            <person name="Dougan E. K."/>
            <person name="Thang M."/>
            <person name="Chan C."/>
        </authorList>
    </citation>
    <scope>NUCLEOTIDE SEQUENCE [LARGE SCALE GENOMIC DNA]</scope>
</reference>
<gene>
    <name evidence="5" type="ORF">SCF082_LOCUS15113</name>
</gene>
<feature type="compositionally biased region" description="Low complexity" evidence="4">
    <location>
        <begin position="1668"/>
        <end position="1688"/>
    </location>
</feature>
<protein>
    <submittedName>
        <fullName evidence="5">PH and SEC7 domain containing protein secG</fullName>
    </submittedName>
</protein>
<evidence type="ECO:0000256" key="1">
    <source>
        <dbReference type="ARBA" id="ARBA00022737"/>
    </source>
</evidence>
<keyword evidence="1" id="KW-0677">Repeat</keyword>
<evidence type="ECO:0000256" key="3">
    <source>
        <dbReference type="PROSITE-ProRule" id="PRU00023"/>
    </source>
</evidence>
<feature type="region of interest" description="Disordered" evidence="4">
    <location>
        <begin position="478"/>
        <end position="516"/>
    </location>
</feature>
<dbReference type="PANTHER" id="PTHR24180:SF45">
    <property type="entry name" value="POLY [ADP-RIBOSE] POLYMERASE TANKYRASE"/>
    <property type="match status" value="1"/>
</dbReference>
<dbReference type="Pfam" id="PF12796">
    <property type="entry name" value="Ank_2"/>
    <property type="match status" value="1"/>
</dbReference>
<proteinExistence type="predicted"/>
<evidence type="ECO:0000313" key="6">
    <source>
        <dbReference type="Proteomes" id="UP001642464"/>
    </source>
</evidence>
<dbReference type="PANTHER" id="PTHR24180">
    <property type="entry name" value="CYCLIN-DEPENDENT KINASE INHIBITOR 2C-RELATED"/>
    <property type="match status" value="1"/>
</dbReference>
<feature type="region of interest" description="Disordered" evidence="4">
    <location>
        <begin position="1634"/>
        <end position="1688"/>
    </location>
</feature>